<feature type="domain" description="Hfq-related" evidence="1">
    <location>
        <begin position="9"/>
        <end position="69"/>
    </location>
</feature>
<protein>
    <submittedName>
        <fullName evidence="2">RNA-binding protein hfq</fullName>
    </submittedName>
</protein>
<keyword evidence="3" id="KW-1185">Reference proteome</keyword>
<proteinExistence type="predicted"/>
<dbReference type="RefSeq" id="WP_162422276.1">
    <property type="nucleotide sequence ID" value="NZ_WVIE01000005.1"/>
</dbReference>
<accession>A0A8J7Z770</accession>
<dbReference type="NCBIfam" id="NF047718">
    <property type="entry name" value="Hfq_rel_Cyano"/>
    <property type="match status" value="1"/>
</dbReference>
<dbReference type="AlphaFoldDB" id="A0A8J7Z770"/>
<evidence type="ECO:0000313" key="3">
    <source>
        <dbReference type="Proteomes" id="UP000646053"/>
    </source>
</evidence>
<dbReference type="SUPFAM" id="SSF50182">
    <property type="entry name" value="Sm-like ribonucleoproteins"/>
    <property type="match status" value="1"/>
</dbReference>
<gene>
    <name evidence="2" type="ORF">GS601_05535</name>
</gene>
<dbReference type="Pfam" id="PF21979">
    <property type="entry name" value="Hfq_1"/>
    <property type="match status" value="1"/>
</dbReference>
<organism evidence="2 3">
    <name type="scientific">Myxacorys almedinensis A</name>
    <dbReference type="NCBI Taxonomy" id="2690445"/>
    <lineage>
        <taxon>Bacteria</taxon>
        <taxon>Bacillati</taxon>
        <taxon>Cyanobacteriota</taxon>
        <taxon>Cyanophyceae</taxon>
        <taxon>Leptolyngbyales</taxon>
        <taxon>Leptolyngbyaceae</taxon>
        <taxon>Myxacorys</taxon>
        <taxon>Myxacorys almedinensis</taxon>
    </lineage>
</organism>
<dbReference type="Gene3D" id="2.30.30.100">
    <property type="match status" value="1"/>
</dbReference>
<comment type="caution">
    <text evidence="2">The sequence shown here is derived from an EMBL/GenBank/DDBJ whole genome shotgun (WGS) entry which is preliminary data.</text>
</comment>
<dbReference type="InterPro" id="IPR010920">
    <property type="entry name" value="LSM_dom_sf"/>
</dbReference>
<dbReference type="InterPro" id="IPR053840">
    <property type="entry name" value="Hfq_1"/>
</dbReference>
<dbReference type="EMBL" id="WVIE01000005">
    <property type="protein sequence ID" value="NDJ16755.1"/>
    <property type="molecule type" value="Genomic_DNA"/>
</dbReference>
<name>A0A8J7Z770_9CYAN</name>
<evidence type="ECO:0000313" key="2">
    <source>
        <dbReference type="EMBL" id="NDJ16755.1"/>
    </source>
</evidence>
<dbReference type="Proteomes" id="UP000646053">
    <property type="component" value="Unassembled WGS sequence"/>
</dbReference>
<reference evidence="2" key="1">
    <citation type="submission" date="2019-12" db="EMBL/GenBank/DDBJ databases">
        <title>High-Quality draft genome sequences of three cyanobacteria isolated from the limestone walls of the Old Cathedral of Coimbra.</title>
        <authorList>
            <person name="Tiago I."/>
            <person name="Soares F."/>
            <person name="Portugal A."/>
        </authorList>
    </citation>
    <scope>NUCLEOTIDE SEQUENCE</scope>
    <source>
        <strain evidence="2">A</strain>
    </source>
</reference>
<evidence type="ECO:0000259" key="1">
    <source>
        <dbReference type="Pfam" id="PF21979"/>
    </source>
</evidence>
<sequence>MALELDTGLPSTRQIQTMIREEKDVEMKLTTGDVVAGKVRWQDSQCVCLIDPEDQPMIVWRQAIAFIRPKL</sequence>